<keyword evidence="5 8" id="KW-0472">Membrane</keyword>
<evidence type="ECO:0000256" key="3">
    <source>
        <dbReference type="ARBA" id="ARBA00022729"/>
    </source>
</evidence>
<evidence type="ECO:0000256" key="5">
    <source>
        <dbReference type="ARBA" id="ARBA00023136"/>
    </source>
</evidence>
<keyword evidence="2 8" id="KW-0812">Transmembrane</keyword>
<evidence type="ECO:0000313" key="10">
    <source>
        <dbReference type="Proteomes" id="UP000595140"/>
    </source>
</evidence>
<organism evidence="9 10">
    <name type="scientific">Cuscuta campestris</name>
    <dbReference type="NCBI Taxonomy" id="132261"/>
    <lineage>
        <taxon>Eukaryota</taxon>
        <taxon>Viridiplantae</taxon>
        <taxon>Streptophyta</taxon>
        <taxon>Embryophyta</taxon>
        <taxon>Tracheophyta</taxon>
        <taxon>Spermatophyta</taxon>
        <taxon>Magnoliopsida</taxon>
        <taxon>eudicotyledons</taxon>
        <taxon>Gunneridae</taxon>
        <taxon>Pentapetalae</taxon>
        <taxon>asterids</taxon>
        <taxon>lamiids</taxon>
        <taxon>Solanales</taxon>
        <taxon>Convolvulaceae</taxon>
        <taxon>Cuscuteae</taxon>
        <taxon>Cuscuta</taxon>
        <taxon>Cuscuta subgen. Grammica</taxon>
        <taxon>Cuscuta sect. Cleistogrammica</taxon>
    </lineage>
</organism>
<accession>A0A484MLQ9</accession>
<dbReference type="OrthoDB" id="1667348at2759"/>
<name>A0A484MLQ9_9ASTE</name>
<gene>
    <name evidence="9" type="ORF">CCAM_LOCUS30750</name>
</gene>
<keyword evidence="10" id="KW-1185">Reference proteome</keyword>
<evidence type="ECO:0000256" key="6">
    <source>
        <dbReference type="ARBA" id="ARBA00029467"/>
    </source>
</evidence>
<sequence length="245" mass="27424">MRWFPIEIGSRDRRGFPIAIPDNFKLRLEEDFEATLFGLLTIGDSRRSCVFTSLIADPDDPIGFRDSASVSDREASRDPQTRRLVAQSKVGHLKVWIFECRNPSHEAFKLVAAAAMLLCLAHSLSNSLPGCVRSKEEEEEGEAERRLHKPSSCNKQLIMLLSLVAEWIVLAFALLSLIMGAWGDWGSRKICGIPRQHYLTTGGIMCSVHVLFSLSYYMTANSTAATPEEERKKNNKAPQQVISNV</sequence>
<dbReference type="InterPro" id="IPR009606">
    <property type="entry name" value="DEAL/Modifying_wall_lignin1/2"/>
</dbReference>
<keyword evidence="4 8" id="KW-1133">Transmembrane helix</keyword>
<evidence type="ECO:0000313" key="9">
    <source>
        <dbReference type="EMBL" id="VFQ88974.1"/>
    </source>
</evidence>
<dbReference type="EMBL" id="OOIL02003702">
    <property type="protein sequence ID" value="VFQ88974.1"/>
    <property type="molecule type" value="Genomic_DNA"/>
</dbReference>
<dbReference type="Pfam" id="PF06749">
    <property type="entry name" value="DUF1218"/>
    <property type="match status" value="1"/>
</dbReference>
<dbReference type="InterPro" id="IPR052222">
    <property type="entry name" value="DESIGUAL"/>
</dbReference>
<dbReference type="GO" id="GO:0012505">
    <property type="term" value="C:endomembrane system"/>
    <property type="evidence" value="ECO:0007669"/>
    <property type="project" value="UniProtKB-SubCell"/>
</dbReference>
<feature type="transmembrane region" description="Helical" evidence="8">
    <location>
        <begin position="198"/>
        <end position="218"/>
    </location>
</feature>
<evidence type="ECO:0000256" key="1">
    <source>
        <dbReference type="ARBA" id="ARBA00004127"/>
    </source>
</evidence>
<feature type="compositionally biased region" description="Polar residues" evidence="7">
    <location>
        <begin position="236"/>
        <end position="245"/>
    </location>
</feature>
<evidence type="ECO:0000256" key="8">
    <source>
        <dbReference type="SAM" id="Phobius"/>
    </source>
</evidence>
<evidence type="ECO:0000256" key="7">
    <source>
        <dbReference type="SAM" id="MobiDB-lite"/>
    </source>
</evidence>
<reference evidence="9 10" key="1">
    <citation type="submission" date="2018-04" db="EMBL/GenBank/DDBJ databases">
        <authorList>
            <person name="Vogel A."/>
        </authorList>
    </citation>
    <scope>NUCLEOTIDE SEQUENCE [LARGE SCALE GENOMIC DNA]</scope>
</reference>
<dbReference type="PANTHER" id="PTHR31769">
    <property type="entry name" value="OS07G0462200 PROTEIN-RELATED"/>
    <property type="match status" value="1"/>
</dbReference>
<keyword evidence="3" id="KW-0732">Signal</keyword>
<dbReference type="AlphaFoldDB" id="A0A484MLQ9"/>
<comment type="similarity">
    <text evidence="6">Belongs to the DESIGUAL family.</text>
</comment>
<comment type="subcellular location">
    <subcellularLocation>
        <location evidence="1">Endomembrane system</location>
        <topology evidence="1">Multi-pass membrane protein</topology>
    </subcellularLocation>
</comment>
<dbReference type="Proteomes" id="UP000595140">
    <property type="component" value="Unassembled WGS sequence"/>
</dbReference>
<proteinExistence type="inferred from homology"/>
<evidence type="ECO:0000256" key="2">
    <source>
        <dbReference type="ARBA" id="ARBA00022692"/>
    </source>
</evidence>
<feature type="transmembrane region" description="Helical" evidence="8">
    <location>
        <begin position="157"/>
        <end position="178"/>
    </location>
</feature>
<evidence type="ECO:0000256" key="4">
    <source>
        <dbReference type="ARBA" id="ARBA00022989"/>
    </source>
</evidence>
<feature type="region of interest" description="Disordered" evidence="7">
    <location>
        <begin position="225"/>
        <end position="245"/>
    </location>
</feature>
<protein>
    <submittedName>
        <fullName evidence="9">Uncharacterized protein</fullName>
    </submittedName>
</protein>